<dbReference type="PANTHER" id="PTHR33602:SF1">
    <property type="entry name" value="REGULATORY PROTEIN RECX FAMILY PROTEIN"/>
    <property type="match status" value="1"/>
</dbReference>
<dbReference type="EMBL" id="CP048711">
    <property type="protein sequence ID" value="QIB64195.1"/>
    <property type="molecule type" value="Genomic_DNA"/>
</dbReference>
<feature type="domain" description="RecX first three-helical" evidence="7">
    <location>
        <begin position="31"/>
        <end position="66"/>
    </location>
</feature>
<dbReference type="InterPro" id="IPR053924">
    <property type="entry name" value="RecX_HTH_2nd"/>
</dbReference>
<evidence type="ECO:0000256" key="2">
    <source>
        <dbReference type="ARBA" id="ARBA00009695"/>
    </source>
</evidence>
<evidence type="ECO:0000256" key="4">
    <source>
        <dbReference type="ARBA" id="ARBA00022490"/>
    </source>
</evidence>
<dbReference type="Proteomes" id="UP000477680">
    <property type="component" value="Chromosome"/>
</dbReference>
<dbReference type="KEGG" id="kim:G3T16_00980"/>
<comment type="subcellular location">
    <subcellularLocation>
        <location evidence="1 5">Cytoplasm</location>
    </subcellularLocation>
</comment>
<dbReference type="Gene3D" id="1.10.10.10">
    <property type="entry name" value="Winged helix-like DNA-binding domain superfamily/Winged helix DNA-binding domain"/>
    <property type="match status" value="3"/>
</dbReference>
<comment type="function">
    <text evidence="5">Modulates RecA activity.</text>
</comment>
<dbReference type="InterPro" id="IPR003783">
    <property type="entry name" value="Regulatory_RecX"/>
</dbReference>
<evidence type="ECO:0000259" key="6">
    <source>
        <dbReference type="Pfam" id="PF02631"/>
    </source>
</evidence>
<proteinExistence type="inferred from homology"/>
<comment type="similarity">
    <text evidence="2 5">Belongs to the RecX family.</text>
</comment>
<evidence type="ECO:0000259" key="7">
    <source>
        <dbReference type="Pfam" id="PF21982"/>
    </source>
</evidence>
<evidence type="ECO:0000256" key="3">
    <source>
        <dbReference type="ARBA" id="ARBA00018111"/>
    </source>
</evidence>
<dbReference type="GO" id="GO:0005737">
    <property type="term" value="C:cytoplasm"/>
    <property type="evidence" value="ECO:0007669"/>
    <property type="project" value="UniProtKB-SubCell"/>
</dbReference>
<evidence type="ECO:0000313" key="8">
    <source>
        <dbReference type="EMBL" id="QIB64195.1"/>
    </source>
</evidence>
<dbReference type="AlphaFoldDB" id="A0A6C0U1I7"/>
<sequence length="192" mass="22036">MNCWPIVNFPSDTDDSCSPSTTEPRPADVRVAAMNLLARREHSLQELQQKLQRRFADAGMVAEVLHVLREENLQSDQRYAESLLRQRLSRGYGPLRLRREMRERGLDDAAIDIAHAAVQPDWFALAESAYLKKFGSDPAGGVVATERTEQSQGNREEQRALQQAALREKARRSRFMQYRGFLPEHFCHLLED</sequence>
<dbReference type="Pfam" id="PF02631">
    <property type="entry name" value="RecX_HTH2"/>
    <property type="match status" value="1"/>
</dbReference>
<feature type="domain" description="RecX second three-helical" evidence="6">
    <location>
        <begin position="75"/>
        <end position="114"/>
    </location>
</feature>
<evidence type="ECO:0000256" key="5">
    <source>
        <dbReference type="HAMAP-Rule" id="MF_01114"/>
    </source>
</evidence>
<evidence type="ECO:0000313" key="9">
    <source>
        <dbReference type="Proteomes" id="UP000477680"/>
    </source>
</evidence>
<dbReference type="Pfam" id="PF21982">
    <property type="entry name" value="RecX_HTH1"/>
    <property type="match status" value="1"/>
</dbReference>
<keyword evidence="9" id="KW-1185">Reference proteome</keyword>
<dbReference type="GO" id="GO:0006282">
    <property type="term" value="P:regulation of DNA repair"/>
    <property type="evidence" value="ECO:0007669"/>
    <property type="project" value="UniProtKB-UniRule"/>
</dbReference>
<dbReference type="InterPro" id="IPR036388">
    <property type="entry name" value="WH-like_DNA-bd_sf"/>
</dbReference>
<evidence type="ECO:0000256" key="1">
    <source>
        <dbReference type="ARBA" id="ARBA00004496"/>
    </source>
</evidence>
<accession>A0A6C0U1I7</accession>
<protein>
    <recommendedName>
        <fullName evidence="3 5">Regulatory protein RecX</fullName>
    </recommendedName>
</protein>
<name>A0A6C0U1I7_9GAMM</name>
<dbReference type="InterPro" id="IPR053926">
    <property type="entry name" value="RecX_HTH_1st"/>
</dbReference>
<reference evidence="8 9" key="1">
    <citation type="submission" date="2020-02" db="EMBL/GenBank/DDBJ databases">
        <title>Genome sequencing for Kineobactrum sp. M2.</title>
        <authorList>
            <person name="Park S.-J."/>
        </authorList>
    </citation>
    <scope>NUCLEOTIDE SEQUENCE [LARGE SCALE GENOMIC DNA]</scope>
    <source>
        <strain evidence="8 9">M2</strain>
    </source>
</reference>
<gene>
    <name evidence="5" type="primary">recX</name>
    <name evidence="8" type="ORF">G3T16_00980</name>
</gene>
<dbReference type="HAMAP" id="MF_01114">
    <property type="entry name" value="RecX"/>
    <property type="match status" value="1"/>
</dbReference>
<organism evidence="8 9">
    <name type="scientific">Kineobactrum salinum</name>
    <dbReference type="NCBI Taxonomy" id="2708301"/>
    <lineage>
        <taxon>Bacteria</taxon>
        <taxon>Pseudomonadati</taxon>
        <taxon>Pseudomonadota</taxon>
        <taxon>Gammaproteobacteria</taxon>
        <taxon>Cellvibrionales</taxon>
        <taxon>Halieaceae</taxon>
        <taxon>Kineobactrum</taxon>
    </lineage>
</organism>
<keyword evidence="4 5" id="KW-0963">Cytoplasm</keyword>
<dbReference type="PANTHER" id="PTHR33602">
    <property type="entry name" value="REGULATORY PROTEIN RECX FAMILY PROTEIN"/>
    <property type="match status" value="1"/>
</dbReference>